<gene>
    <name evidence="1" type="ORF">FSARC_8023</name>
</gene>
<proteinExistence type="predicted"/>
<reference evidence="1" key="2">
    <citation type="submission" date="2020-05" db="EMBL/GenBank/DDBJ databases">
        <authorList>
            <person name="Kim H.-S."/>
            <person name="Proctor R.H."/>
            <person name="Brown D.W."/>
        </authorList>
    </citation>
    <scope>NUCLEOTIDE SEQUENCE</scope>
    <source>
        <strain evidence="1">NRRL 20472</strain>
    </source>
</reference>
<dbReference type="OrthoDB" id="10263753at2759"/>
<sequence length="171" mass="19018">MSVKKHGIITQRDNDIVSLHEGLHPTPRPNNPDTTWDLLDPLVPKHCEHTKILASSVLLTLHKDQIVVLETGQRAASEAAFKWLDAQHELFKLLPPNQQELCGLSSHAIDAGKFLAYVMIGQKNVDFGQLSRATVAIEKPITRSKGTQETTTFAQNGVLRLQVSLQRLQES</sequence>
<protein>
    <submittedName>
        <fullName evidence="1">Uncharacterized protein</fullName>
    </submittedName>
</protein>
<accession>A0A8H4X7D4</accession>
<evidence type="ECO:0000313" key="2">
    <source>
        <dbReference type="Proteomes" id="UP000622797"/>
    </source>
</evidence>
<dbReference type="EMBL" id="JABEXW010000432">
    <property type="protein sequence ID" value="KAF4964025.1"/>
    <property type="molecule type" value="Genomic_DNA"/>
</dbReference>
<dbReference type="Proteomes" id="UP000622797">
    <property type="component" value="Unassembled WGS sequence"/>
</dbReference>
<name>A0A8H4X7D4_9HYPO</name>
<reference evidence="1" key="1">
    <citation type="journal article" date="2020" name="BMC Genomics">
        <title>Correction to: Identification and distribution of gene clusters required for synthesis of sphingolipid metabolism inhibitors in diverse species of the filamentous fungus Fusarium.</title>
        <authorList>
            <person name="Kim H.S."/>
            <person name="Lohmar J.M."/>
            <person name="Busman M."/>
            <person name="Brown D.W."/>
            <person name="Naumann T.A."/>
            <person name="Divon H.H."/>
            <person name="Lysoe E."/>
            <person name="Uhlig S."/>
            <person name="Proctor R.H."/>
        </authorList>
    </citation>
    <scope>NUCLEOTIDE SEQUENCE</scope>
    <source>
        <strain evidence="1">NRRL 20472</strain>
    </source>
</reference>
<evidence type="ECO:0000313" key="1">
    <source>
        <dbReference type="EMBL" id="KAF4964025.1"/>
    </source>
</evidence>
<comment type="caution">
    <text evidence="1">The sequence shown here is derived from an EMBL/GenBank/DDBJ whole genome shotgun (WGS) entry which is preliminary data.</text>
</comment>
<dbReference type="AlphaFoldDB" id="A0A8H4X7D4"/>
<keyword evidence="2" id="KW-1185">Reference proteome</keyword>
<organism evidence="1 2">
    <name type="scientific">Fusarium sarcochroum</name>
    <dbReference type="NCBI Taxonomy" id="1208366"/>
    <lineage>
        <taxon>Eukaryota</taxon>
        <taxon>Fungi</taxon>
        <taxon>Dikarya</taxon>
        <taxon>Ascomycota</taxon>
        <taxon>Pezizomycotina</taxon>
        <taxon>Sordariomycetes</taxon>
        <taxon>Hypocreomycetidae</taxon>
        <taxon>Hypocreales</taxon>
        <taxon>Nectriaceae</taxon>
        <taxon>Fusarium</taxon>
        <taxon>Fusarium lateritium species complex</taxon>
    </lineage>
</organism>